<organism evidence="2 3">
    <name type="scientific">Microbacterium oleivorans</name>
    <dbReference type="NCBI Taxonomy" id="273677"/>
    <lineage>
        <taxon>Bacteria</taxon>
        <taxon>Bacillati</taxon>
        <taxon>Actinomycetota</taxon>
        <taxon>Actinomycetes</taxon>
        <taxon>Micrococcales</taxon>
        <taxon>Microbacteriaceae</taxon>
        <taxon>Microbacterium</taxon>
    </lineage>
</organism>
<dbReference type="Proteomes" id="UP000024001">
    <property type="component" value="Unassembled WGS sequence"/>
</dbReference>
<accession>A0A031FR75</accession>
<reference evidence="2 3" key="1">
    <citation type="submission" date="2014-03" db="EMBL/GenBank/DDBJ databases">
        <title>Draft Genome Sequences of 13 Willow Endophytes.</title>
        <authorList>
            <person name="Gan H.Y."/>
            <person name="Gan H.M."/>
            <person name="Savka M.A."/>
            <person name="Hudson A.O."/>
        </authorList>
    </citation>
    <scope>NUCLEOTIDE SEQUENCE [LARGE SCALE GENOMIC DNA]</scope>
    <source>
        <strain evidence="2 3">RIT293</strain>
    </source>
</reference>
<name>A0A031FR75_9MICO</name>
<dbReference type="KEGG" id="moo:BWL13_02276"/>
<dbReference type="AlphaFoldDB" id="A0A031FR75"/>
<dbReference type="GO" id="GO:0016787">
    <property type="term" value="F:hydrolase activity"/>
    <property type="evidence" value="ECO:0007669"/>
    <property type="project" value="UniProtKB-KW"/>
</dbReference>
<sequence length="131" mass="13904">MRTDTDGTAGGESSRLAAAAPGVAGRTEVAERVLVGVARAVSADVIGVPRGEISVGVADRRDGMALKVSSPLPVPDLDDLEAVRSTTPVLERAAQMQEQLRERLTHLLGRDIARIDLTVTGARTPERKRVR</sequence>
<feature type="region of interest" description="Disordered" evidence="1">
    <location>
        <begin position="1"/>
        <end position="25"/>
    </location>
</feature>
<evidence type="ECO:0000256" key="1">
    <source>
        <dbReference type="SAM" id="MobiDB-lite"/>
    </source>
</evidence>
<dbReference type="eggNOG" id="ENOG5031QSF">
    <property type="taxonomic scope" value="Bacteria"/>
</dbReference>
<dbReference type="PATRIC" id="fig|273677.3.peg.2439"/>
<evidence type="ECO:0000313" key="3">
    <source>
        <dbReference type="Proteomes" id="UP000024001"/>
    </source>
</evidence>
<dbReference type="OrthoDB" id="5119617at2"/>
<comment type="caution">
    <text evidence="2">The sequence shown here is derived from an EMBL/GenBank/DDBJ whole genome shotgun (WGS) entry which is preliminary data.</text>
</comment>
<gene>
    <name evidence="2" type="ORF">BW34_02457</name>
</gene>
<protein>
    <submittedName>
        <fullName evidence="2">NTP pyrophosphohydrolase including oxidative damage repair enzyme</fullName>
    </submittedName>
</protein>
<keyword evidence="2" id="KW-0378">Hydrolase</keyword>
<proteinExistence type="predicted"/>
<keyword evidence="3" id="KW-1185">Reference proteome</keyword>
<dbReference type="EMBL" id="JFYO01000007">
    <property type="protein sequence ID" value="EZP26125.1"/>
    <property type="molecule type" value="Genomic_DNA"/>
</dbReference>
<dbReference type="RefSeq" id="WP_036312899.1">
    <property type="nucleotide sequence ID" value="NZ_CP031421.1"/>
</dbReference>
<evidence type="ECO:0000313" key="2">
    <source>
        <dbReference type="EMBL" id="EZP26125.1"/>
    </source>
</evidence>
<dbReference type="GeneID" id="91432638"/>